<sequence length="159" mass="17596">MRASRADAARAVAAEQSQETAGEHLARVGRRVRGSLWRKRPHDHSMNRPARSPKDQGGHGWIQEGGQRLGRRARHAHGGAAAARSGGWGGASMLRVGEGSASGHGEDRRANIWAIMAVRSEVRAGMNRRAGAFHGPQQPRQEHEPRACRERECRVRYRY</sequence>
<proteinExistence type="predicted"/>
<feature type="compositionally biased region" description="Basic residues" evidence="1">
    <location>
        <begin position="27"/>
        <end position="42"/>
    </location>
</feature>
<evidence type="ECO:0000313" key="3">
    <source>
        <dbReference type="Proteomes" id="UP000800082"/>
    </source>
</evidence>
<evidence type="ECO:0000256" key="1">
    <source>
        <dbReference type="SAM" id="MobiDB-lite"/>
    </source>
</evidence>
<dbReference type="EMBL" id="ML978965">
    <property type="protein sequence ID" value="KAF1929758.1"/>
    <property type="molecule type" value="Genomic_DNA"/>
</dbReference>
<dbReference type="GeneID" id="54345004"/>
<dbReference type="AlphaFoldDB" id="A0A6A5RRF8"/>
<accession>A0A6A5RRF8</accession>
<reference evidence="2" key="1">
    <citation type="journal article" date="2020" name="Stud. Mycol.">
        <title>101 Dothideomycetes genomes: a test case for predicting lifestyles and emergence of pathogens.</title>
        <authorList>
            <person name="Haridas S."/>
            <person name="Albert R."/>
            <person name="Binder M."/>
            <person name="Bloem J."/>
            <person name="Labutti K."/>
            <person name="Salamov A."/>
            <person name="Andreopoulos B."/>
            <person name="Baker S."/>
            <person name="Barry K."/>
            <person name="Bills G."/>
            <person name="Bluhm B."/>
            <person name="Cannon C."/>
            <person name="Castanera R."/>
            <person name="Culley D."/>
            <person name="Daum C."/>
            <person name="Ezra D."/>
            <person name="Gonzalez J."/>
            <person name="Henrissat B."/>
            <person name="Kuo A."/>
            <person name="Liang C."/>
            <person name="Lipzen A."/>
            <person name="Lutzoni F."/>
            <person name="Magnuson J."/>
            <person name="Mondo S."/>
            <person name="Nolan M."/>
            <person name="Ohm R."/>
            <person name="Pangilinan J."/>
            <person name="Park H.-J."/>
            <person name="Ramirez L."/>
            <person name="Alfaro M."/>
            <person name="Sun H."/>
            <person name="Tritt A."/>
            <person name="Yoshinaga Y."/>
            <person name="Zwiers L.-H."/>
            <person name="Turgeon B."/>
            <person name="Goodwin S."/>
            <person name="Spatafora J."/>
            <person name="Crous P."/>
            <person name="Grigoriev I."/>
        </authorList>
    </citation>
    <scope>NUCLEOTIDE SEQUENCE</scope>
    <source>
        <strain evidence="2">CBS 183.55</strain>
    </source>
</reference>
<protein>
    <submittedName>
        <fullName evidence="2">Uncharacterized protein</fullName>
    </submittedName>
</protein>
<organism evidence="2 3">
    <name type="scientific">Didymella exigua CBS 183.55</name>
    <dbReference type="NCBI Taxonomy" id="1150837"/>
    <lineage>
        <taxon>Eukaryota</taxon>
        <taxon>Fungi</taxon>
        <taxon>Dikarya</taxon>
        <taxon>Ascomycota</taxon>
        <taxon>Pezizomycotina</taxon>
        <taxon>Dothideomycetes</taxon>
        <taxon>Pleosporomycetidae</taxon>
        <taxon>Pleosporales</taxon>
        <taxon>Pleosporineae</taxon>
        <taxon>Didymellaceae</taxon>
        <taxon>Didymella</taxon>
    </lineage>
</organism>
<feature type="region of interest" description="Disordered" evidence="1">
    <location>
        <begin position="1"/>
        <end position="106"/>
    </location>
</feature>
<dbReference type="RefSeq" id="XP_033450006.1">
    <property type="nucleotide sequence ID" value="XM_033587358.1"/>
</dbReference>
<gene>
    <name evidence="2" type="ORF">M421DRAFT_128994</name>
</gene>
<evidence type="ECO:0000313" key="2">
    <source>
        <dbReference type="EMBL" id="KAF1929758.1"/>
    </source>
</evidence>
<keyword evidence="3" id="KW-1185">Reference proteome</keyword>
<dbReference type="Proteomes" id="UP000800082">
    <property type="component" value="Unassembled WGS sequence"/>
</dbReference>
<name>A0A6A5RRF8_9PLEO</name>